<evidence type="ECO:0000256" key="4">
    <source>
        <dbReference type="ARBA" id="ARBA00022490"/>
    </source>
</evidence>
<evidence type="ECO:0000256" key="9">
    <source>
        <dbReference type="SAM" id="MobiDB-lite"/>
    </source>
</evidence>
<dbReference type="InterPro" id="IPR025086">
    <property type="entry name" value="SDE2/SF3A3_SAP"/>
</dbReference>
<keyword evidence="5" id="KW-0507">mRNA processing</keyword>
<evidence type="ECO:0000256" key="6">
    <source>
        <dbReference type="ARBA" id="ARBA00023187"/>
    </source>
</evidence>
<feature type="region of interest" description="Disordered" evidence="9">
    <location>
        <begin position="303"/>
        <end position="325"/>
    </location>
</feature>
<dbReference type="GO" id="GO:0006397">
    <property type="term" value="P:mRNA processing"/>
    <property type="evidence" value="ECO:0007669"/>
    <property type="project" value="UniProtKB-KW"/>
</dbReference>
<dbReference type="InterPro" id="IPR053822">
    <property type="entry name" value="SDE2-like_dom"/>
</dbReference>
<feature type="non-terminal residue" evidence="12">
    <location>
        <position position="1"/>
    </location>
</feature>
<dbReference type="EMBL" id="CATQJA010002631">
    <property type="protein sequence ID" value="CAJ0574594.1"/>
    <property type="molecule type" value="Genomic_DNA"/>
</dbReference>
<evidence type="ECO:0000259" key="11">
    <source>
        <dbReference type="Pfam" id="PF22782"/>
    </source>
</evidence>
<sequence>MSIFSGRSSFLGYETDVITVVKQLSRRHLLSHQQWTRWMDLAKTISPPLLRSIRVNKSTNKDMMRNLDGRRLGAVEKEKKIRKWFEKKEERERLTVEKRKAKIAKLKSKAPHDFKESEQFEEERKELEEKAEAAFEDALKNLLESTDADDDKEKKKQKTSQRRRLLPLMTRTPIPKCPAPAGSPSARARSEKPSTLGRPTWARQPPVYKPTETVVEQRKREKPVARQPEVVVELPGKRRKGGRKEPPKDFPAVLLGDFADPAQLQALGLDHLRHSLEARGLKCGGSLEERAARLYSIKGLPADKYPKNIRAPKPKPAKKGSQARQATRWRFICTKF</sequence>
<comment type="similarity">
    <text evidence="3">Belongs to the SDE2 family.</text>
</comment>
<evidence type="ECO:0000259" key="10">
    <source>
        <dbReference type="Pfam" id="PF13297"/>
    </source>
</evidence>
<evidence type="ECO:0000256" key="1">
    <source>
        <dbReference type="ARBA" id="ARBA00004123"/>
    </source>
</evidence>
<feature type="domain" description="SDE2/SF3A3 SAP" evidence="10">
    <location>
        <begin position="246"/>
        <end position="309"/>
    </location>
</feature>
<dbReference type="PANTHER" id="PTHR12786">
    <property type="entry name" value="SPLICING FACTOR SF3A-RELATED"/>
    <property type="match status" value="1"/>
</dbReference>
<evidence type="ECO:0000256" key="7">
    <source>
        <dbReference type="ARBA" id="ARBA00023242"/>
    </source>
</evidence>
<dbReference type="AlphaFoldDB" id="A0AA36CSQ1"/>
<evidence type="ECO:0000256" key="2">
    <source>
        <dbReference type="ARBA" id="ARBA00004496"/>
    </source>
</evidence>
<feature type="compositionally biased region" description="Low complexity" evidence="9">
    <location>
        <begin position="166"/>
        <end position="187"/>
    </location>
</feature>
<evidence type="ECO:0000313" key="12">
    <source>
        <dbReference type="EMBL" id="CAJ0574594.1"/>
    </source>
</evidence>
<reference evidence="12" key="1">
    <citation type="submission" date="2023-06" db="EMBL/GenBank/DDBJ databases">
        <authorList>
            <person name="Delattre M."/>
        </authorList>
    </citation>
    <scope>NUCLEOTIDE SEQUENCE</scope>
    <source>
        <strain evidence="12">AF72</strain>
    </source>
</reference>
<feature type="region of interest" description="Disordered" evidence="9">
    <location>
        <begin position="143"/>
        <end position="205"/>
    </location>
</feature>
<dbReference type="GO" id="GO:0005634">
    <property type="term" value="C:nucleus"/>
    <property type="evidence" value="ECO:0007669"/>
    <property type="project" value="UniProtKB-SubCell"/>
</dbReference>
<comment type="caution">
    <text evidence="12">The sequence shown here is derived from an EMBL/GenBank/DDBJ whole genome shotgun (WGS) entry which is preliminary data.</text>
</comment>
<keyword evidence="4" id="KW-0963">Cytoplasm</keyword>
<keyword evidence="7" id="KW-0539">Nucleus</keyword>
<keyword evidence="8" id="KW-0131">Cell cycle</keyword>
<feature type="domain" description="SDE2-like" evidence="11">
    <location>
        <begin position="51"/>
        <end position="135"/>
    </location>
</feature>
<dbReference type="GO" id="GO:0008380">
    <property type="term" value="P:RNA splicing"/>
    <property type="evidence" value="ECO:0007669"/>
    <property type="project" value="UniProtKB-KW"/>
</dbReference>
<evidence type="ECO:0000313" key="13">
    <source>
        <dbReference type="Proteomes" id="UP001177023"/>
    </source>
</evidence>
<gene>
    <name evidence="12" type="ORF">MSPICULIGERA_LOCUS12926</name>
</gene>
<dbReference type="Pfam" id="PF22782">
    <property type="entry name" value="SDE2"/>
    <property type="match status" value="1"/>
</dbReference>
<accession>A0AA36CSQ1</accession>
<keyword evidence="6" id="KW-0508">mRNA splicing</keyword>
<evidence type="ECO:0000256" key="3">
    <source>
        <dbReference type="ARBA" id="ARBA00008726"/>
    </source>
</evidence>
<dbReference type="Pfam" id="PF13297">
    <property type="entry name" value="SDE2_2C"/>
    <property type="match status" value="1"/>
</dbReference>
<proteinExistence type="inferred from homology"/>
<protein>
    <submittedName>
        <fullName evidence="12">Uncharacterized protein</fullName>
    </submittedName>
</protein>
<dbReference type="PANTHER" id="PTHR12786:SF1">
    <property type="entry name" value="SPLICING REGULATOR SDE2"/>
    <property type="match status" value="1"/>
</dbReference>
<organism evidence="12 13">
    <name type="scientific">Mesorhabditis spiculigera</name>
    <dbReference type="NCBI Taxonomy" id="96644"/>
    <lineage>
        <taxon>Eukaryota</taxon>
        <taxon>Metazoa</taxon>
        <taxon>Ecdysozoa</taxon>
        <taxon>Nematoda</taxon>
        <taxon>Chromadorea</taxon>
        <taxon>Rhabditida</taxon>
        <taxon>Rhabditina</taxon>
        <taxon>Rhabditomorpha</taxon>
        <taxon>Rhabditoidea</taxon>
        <taxon>Rhabditidae</taxon>
        <taxon>Mesorhabditinae</taxon>
        <taxon>Mesorhabditis</taxon>
    </lineage>
</organism>
<evidence type="ECO:0000256" key="5">
    <source>
        <dbReference type="ARBA" id="ARBA00022664"/>
    </source>
</evidence>
<evidence type="ECO:0000256" key="8">
    <source>
        <dbReference type="ARBA" id="ARBA00023306"/>
    </source>
</evidence>
<dbReference type="Proteomes" id="UP001177023">
    <property type="component" value="Unassembled WGS sequence"/>
</dbReference>
<comment type="subcellular location">
    <subcellularLocation>
        <location evidence="2">Cytoplasm</location>
    </subcellularLocation>
    <subcellularLocation>
        <location evidence="1">Nucleus</location>
    </subcellularLocation>
</comment>
<dbReference type="GO" id="GO:0005737">
    <property type="term" value="C:cytoplasm"/>
    <property type="evidence" value="ECO:0007669"/>
    <property type="project" value="UniProtKB-SubCell"/>
</dbReference>
<dbReference type="InterPro" id="IPR051421">
    <property type="entry name" value="RNA_Proc_DNA_Dmg_Regulator"/>
</dbReference>
<feature type="compositionally biased region" description="Basic residues" evidence="9">
    <location>
        <begin position="155"/>
        <end position="165"/>
    </location>
</feature>
<name>A0AA36CSQ1_9BILA</name>
<keyword evidence="13" id="KW-1185">Reference proteome</keyword>
<feature type="region of interest" description="Disordered" evidence="9">
    <location>
        <begin position="106"/>
        <end position="131"/>
    </location>
</feature>
<feature type="compositionally biased region" description="Basic and acidic residues" evidence="9">
    <location>
        <begin position="110"/>
        <end position="131"/>
    </location>
</feature>